<evidence type="ECO:0000256" key="4">
    <source>
        <dbReference type="ARBA" id="ARBA00022475"/>
    </source>
</evidence>
<keyword evidence="4 9" id="KW-1003">Cell membrane</keyword>
<evidence type="ECO:0000256" key="2">
    <source>
        <dbReference type="ARBA" id="ARBA00004953"/>
    </source>
</evidence>
<evidence type="ECO:0000256" key="9">
    <source>
        <dbReference type="HAMAP-Rule" id="MF_00024"/>
    </source>
</evidence>
<comment type="function">
    <text evidence="9">Converts cobyric acid to cobinamide by the addition of aminopropanol on the F carboxylic group.</text>
</comment>
<dbReference type="PANTHER" id="PTHR34308:SF1">
    <property type="entry name" value="COBALAMIN BIOSYNTHESIS PROTEIN CBIB"/>
    <property type="match status" value="1"/>
</dbReference>
<comment type="caution">
    <text evidence="9">Lacks conserved residue(s) required for the propagation of feature annotation.</text>
</comment>
<sequence>MAFLSVLAAVVFEHLRPLRQPLSYYRHYTRLTQWLERRFNAGEYSHGAIAWALAVLPVLAGVWLVFALLDGISPVLGWIWNVAVLYFTLGFKYFSDAAEQIARLLRAGDIEGARARLDAWRGGDASQFSADDLARVTIEQVMAASHRQMFGVLLWFVLLSSLGPVGAVLFRSASILARRWANANGHFGVFAQRAFHVINWLPARLTALTYAIAGNFEDATYCWRTQASAWPETEEGVVLAAGAGAMGVRLGQSVNVGGEIVWRPELGTGQAPDADCIDSAVSMIWRGLAIWLVAGLLVVIAGWFA</sequence>
<dbReference type="UniPathway" id="UPA00148"/>
<name>A0A119CV59_THIDE</name>
<comment type="pathway">
    <text evidence="2 9">Cofactor biosynthesis; adenosylcobalamin biosynthesis.</text>
</comment>
<dbReference type="PANTHER" id="PTHR34308">
    <property type="entry name" value="COBALAMIN BIOSYNTHESIS PROTEIN CBIB"/>
    <property type="match status" value="1"/>
</dbReference>
<keyword evidence="6 9" id="KW-0812">Transmembrane</keyword>
<dbReference type="GO" id="GO:0048472">
    <property type="term" value="F:threonine-phosphate decarboxylase activity"/>
    <property type="evidence" value="ECO:0007669"/>
    <property type="project" value="InterPro"/>
</dbReference>
<dbReference type="GO" id="GO:0009236">
    <property type="term" value="P:cobalamin biosynthetic process"/>
    <property type="evidence" value="ECO:0007669"/>
    <property type="project" value="UniProtKB-UniRule"/>
</dbReference>
<comment type="similarity">
    <text evidence="3 9">Belongs to the CobD/CbiB family.</text>
</comment>
<dbReference type="RefSeq" id="WP_059756710.1">
    <property type="nucleotide sequence ID" value="NZ_LDUG01000033.1"/>
</dbReference>
<dbReference type="NCBIfam" id="NF005792">
    <property type="entry name" value="PRK07630.1"/>
    <property type="match status" value="1"/>
</dbReference>
<evidence type="ECO:0000313" key="10">
    <source>
        <dbReference type="EMBL" id="KVW94696.1"/>
    </source>
</evidence>
<reference evidence="10 11" key="1">
    <citation type="journal article" date="2015" name="Appl. Environ. Microbiol.">
        <title>Aerobic and Anaerobic Thiosulfate Oxidation by a Cold-Adapted, Subglacial Chemoautotroph.</title>
        <authorList>
            <person name="Harrold Z.R."/>
            <person name="Skidmore M.L."/>
            <person name="Hamilton T.L."/>
            <person name="Desch L."/>
            <person name="Amada K."/>
            <person name="van Gelder W."/>
            <person name="Glover K."/>
            <person name="Roden E.E."/>
            <person name="Boyd E.S."/>
        </authorList>
    </citation>
    <scope>NUCLEOTIDE SEQUENCE [LARGE SCALE GENOMIC DNA]</scope>
    <source>
        <strain evidence="10 11">RG</strain>
    </source>
</reference>
<dbReference type="GO" id="GO:0015420">
    <property type="term" value="F:ABC-type vitamin B12 transporter activity"/>
    <property type="evidence" value="ECO:0007669"/>
    <property type="project" value="UniProtKB-UniRule"/>
</dbReference>
<dbReference type="Pfam" id="PF03186">
    <property type="entry name" value="CobD_Cbib"/>
    <property type="match status" value="1"/>
</dbReference>
<dbReference type="InterPro" id="IPR004485">
    <property type="entry name" value="Cobalamin_biosynth_CobD/CbiB"/>
</dbReference>
<evidence type="ECO:0000256" key="3">
    <source>
        <dbReference type="ARBA" id="ARBA00006263"/>
    </source>
</evidence>
<gene>
    <name evidence="9" type="primary">cobD</name>
    <name evidence="10" type="ORF">ABW22_11695</name>
</gene>
<feature type="transmembrane region" description="Helical" evidence="9">
    <location>
        <begin position="288"/>
        <end position="304"/>
    </location>
</feature>
<evidence type="ECO:0000256" key="7">
    <source>
        <dbReference type="ARBA" id="ARBA00022989"/>
    </source>
</evidence>
<comment type="caution">
    <text evidence="10">The sequence shown here is derived from an EMBL/GenBank/DDBJ whole genome shotgun (WGS) entry which is preliminary data.</text>
</comment>
<evidence type="ECO:0000256" key="1">
    <source>
        <dbReference type="ARBA" id="ARBA00004651"/>
    </source>
</evidence>
<dbReference type="EMBL" id="LDUG01000033">
    <property type="protein sequence ID" value="KVW94696.1"/>
    <property type="molecule type" value="Genomic_DNA"/>
</dbReference>
<proteinExistence type="inferred from homology"/>
<dbReference type="AlphaFoldDB" id="A0A119CV59"/>
<evidence type="ECO:0000256" key="5">
    <source>
        <dbReference type="ARBA" id="ARBA00022573"/>
    </source>
</evidence>
<dbReference type="PATRIC" id="fig|36861.3.peg.2119"/>
<keyword evidence="11" id="KW-1185">Reference proteome</keyword>
<dbReference type="Proteomes" id="UP000064243">
    <property type="component" value="Unassembled WGS sequence"/>
</dbReference>
<dbReference type="OrthoDB" id="8533534at2"/>
<evidence type="ECO:0000256" key="8">
    <source>
        <dbReference type="ARBA" id="ARBA00023136"/>
    </source>
</evidence>
<keyword evidence="7 9" id="KW-1133">Transmembrane helix</keyword>
<dbReference type="STRING" id="1123392.GCA_000376425_01294"/>
<feature type="transmembrane region" description="Helical" evidence="9">
    <location>
        <begin position="149"/>
        <end position="170"/>
    </location>
</feature>
<keyword evidence="8 9" id="KW-0472">Membrane</keyword>
<feature type="transmembrane region" description="Helical" evidence="9">
    <location>
        <begin position="75"/>
        <end position="94"/>
    </location>
</feature>
<evidence type="ECO:0000313" key="11">
    <source>
        <dbReference type="Proteomes" id="UP000064243"/>
    </source>
</evidence>
<accession>A0A119CV59</accession>
<protein>
    <recommendedName>
        <fullName evidence="9">Cobalamin biosynthesis protein CobD</fullName>
    </recommendedName>
</protein>
<evidence type="ECO:0000256" key="6">
    <source>
        <dbReference type="ARBA" id="ARBA00022692"/>
    </source>
</evidence>
<dbReference type="HAMAP" id="MF_00024">
    <property type="entry name" value="CobD_CbiB"/>
    <property type="match status" value="1"/>
</dbReference>
<feature type="transmembrane region" description="Helical" evidence="9">
    <location>
        <begin position="48"/>
        <end position="68"/>
    </location>
</feature>
<comment type="subcellular location">
    <subcellularLocation>
        <location evidence="1 9">Cell membrane</location>
        <topology evidence="1 9">Multi-pass membrane protein</topology>
    </subcellularLocation>
</comment>
<keyword evidence="5 9" id="KW-0169">Cobalamin biosynthesis</keyword>
<organism evidence="10 11">
    <name type="scientific">Thiobacillus denitrificans</name>
    <dbReference type="NCBI Taxonomy" id="36861"/>
    <lineage>
        <taxon>Bacteria</taxon>
        <taxon>Pseudomonadati</taxon>
        <taxon>Pseudomonadota</taxon>
        <taxon>Betaproteobacteria</taxon>
        <taxon>Nitrosomonadales</taxon>
        <taxon>Thiobacillaceae</taxon>
        <taxon>Thiobacillus</taxon>
    </lineage>
</organism>
<dbReference type="GO" id="GO:0005886">
    <property type="term" value="C:plasma membrane"/>
    <property type="evidence" value="ECO:0007669"/>
    <property type="project" value="UniProtKB-SubCell"/>
</dbReference>